<dbReference type="PANTHER" id="PTHR32089">
    <property type="entry name" value="METHYL-ACCEPTING CHEMOTAXIS PROTEIN MCPB"/>
    <property type="match status" value="1"/>
</dbReference>
<proteinExistence type="inferred from homology"/>
<evidence type="ECO:0000256" key="3">
    <source>
        <dbReference type="ARBA" id="ARBA00023136"/>
    </source>
</evidence>
<keyword evidence="10" id="KW-1185">Reference proteome</keyword>
<protein>
    <submittedName>
        <fullName evidence="9">Chemotaxis protein</fullName>
    </submittedName>
</protein>
<keyword evidence="3" id="KW-0472">Membrane</keyword>
<dbReference type="HOGENOM" id="CLU_000445_107_18_9"/>
<feature type="domain" description="HAMP" evidence="8">
    <location>
        <begin position="62"/>
        <end position="113"/>
    </location>
</feature>
<keyword evidence="2" id="KW-1003">Cell membrane</keyword>
<dbReference type="PATRIC" id="fig|1126833.4.peg.3435"/>
<dbReference type="KEGG" id="pbj:VN24_15695"/>
<organism evidence="9 10">
    <name type="scientific">Paenibacillus beijingensis</name>
    <dbReference type="NCBI Taxonomy" id="1126833"/>
    <lineage>
        <taxon>Bacteria</taxon>
        <taxon>Bacillati</taxon>
        <taxon>Bacillota</taxon>
        <taxon>Bacilli</taxon>
        <taxon>Bacillales</taxon>
        <taxon>Paenibacillaceae</taxon>
        <taxon>Paenibacillus</taxon>
    </lineage>
</organism>
<comment type="subcellular location">
    <subcellularLocation>
        <location evidence="1">Cell membrane</location>
    </subcellularLocation>
</comment>
<name>A0A0D5NKT4_9BACL</name>
<dbReference type="InterPro" id="IPR003660">
    <property type="entry name" value="HAMP_dom"/>
</dbReference>
<evidence type="ECO:0000256" key="1">
    <source>
        <dbReference type="ARBA" id="ARBA00004236"/>
    </source>
</evidence>
<keyword evidence="4 6" id="KW-0807">Transducer</keyword>
<dbReference type="GO" id="GO:0005886">
    <property type="term" value="C:plasma membrane"/>
    <property type="evidence" value="ECO:0007669"/>
    <property type="project" value="UniProtKB-SubCell"/>
</dbReference>
<dbReference type="Gene3D" id="6.10.340.10">
    <property type="match status" value="1"/>
</dbReference>
<dbReference type="STRING" id="1126833.VN24_15695"/>
<comment type="similarity">
    <text evidence="5">Belongs to the methyl-accepting chemotaxis (MCP) protein family.</text>
</comment>
<dbReference type="RefSeq" id="WP_045671158.1">
    <property type="nucleotide sequence ID" value="NZ_CP011058.1"/>
</dbReference>
<dbReference type="PANTHER" id="PTHR32089:SF112">
    <property type="entry name" value="LYSOZYME-LIKE PROTEIN-RELATED"/>
    <property type="match status" value="1"/>
</dbReference>
<sequence length="418" mass="45467">MHWFHSLSVRNKIQAGSYLLILLFTILALLLSLFAGGALWPVLVSAAVSAIAAYPLTSVIAKSLTSSLEDITTVAFRIAKGDFTQRVDTSASSLGELGHSFNSMIDKLREILMNTSTISRTVTDTSSSIFEKNRELKQVMEQVAASAGELATGANEITNDVGEMTESIREIEEKVTGYVEASKLMNERSEIAFAWVEKGRKSMDSQSEGTRRNAEATAHVSKTIEELSRKAVGISAITKTISDIAEQTNLLSLNASIEAARAGEHGKGFAVVAQEVRKLAEESTAATKEVFSLVSSIEKSINQAIESIKVNEQAVHLQTQLIQETGQIFNEITENARSITQEIHAFAQQSDSMLDDARNISAAIQNISAITEQSAAGTEQVSASMNEQIHSVHAVVEETERMQQMASQLQRTIQIFKV</sequence>
<reference evidence="9 10" key="1">
    <citation type="journal article" date="2015" name="J. Biotechnol.">
        <title>Complete genome sequence of Paenibacillus beijingensis 7188(T) (=DSM 24997(T)), a novel rhizobacterium from jujube garden soil.</title>
        <authorList>
            <person name="Kwak Y."/>
            <person name="Shin J.H."/>
        </authorList>
    </citation>
    <scope>NUCLEOTIDE SEQUENCE [LARGE SCALE GENOMIC DNA]</scope>
    <source>
        <strain evidence="9 10">DSM 24997</strain>
    </source>
</reference>
<dbReference type="EMBL" id="CP011058">
    <property type="protein sequence ID" value="AJY75730.1"/>
    <property type="molecule type" value="Genomic_DNA"/>
</dbReference>
<evidence type="ECO:0000256" key="4">
    <source>
        <dbReference type="ARBA" id="ARBA00023224"/>
    </source>
</evidence>
<dbReference type="Proteomes" id="UP000032633">
    <property type="component" value="Chromosome"/>
</dbReference>
<evidence type="ECO:0000313" key="10">
    <source>
        <dbReference type="Proteomes" id="UP000032633"/>
    </source>
</evidence>
<dbReference type="GO" id="GO:0007165">
    <property type="term" value="P:signal transduction"/>
    <property type="evidence" value="ECO:0007669"/>
    <property type="project" value="UniProtKB-KW"/>
</dbReference>
<dbReference type="Pfam" id="PF00015">
    <property type="entry name" value="MCPsignal"/>
    <property type="match status" value="1"/>
</dbReference>
<evidence type="ECO:0000256" key="5">
    <source>
        <dbReference type="ARBA" id="ARBA00029447"/>
    </source>
</evidence>
<dbReference type="PROSITE" id="PS50111">
    <property type="entry name" value="CHEMOTAXIS_TRANSDUC_2"/>
    <property type="match status" value="1"/>
</dbReference>
<dbReference type="SMART" id="SM00283">
    <property type="entry name" value="MA"/>
    <property type="match status" value="1"/>
</dbReference>
<dbReference type="SMART" id="SM00304">
    <property type="entry name" value="HAMP"/>
    <property type="match status" value="1"/>
</dbReference>
<gene>
    <name evidence="9" type="ORF">VN24_15695</name>
</gene>
<dbReference type="Pfam" id="PF00672">
    <property type="entry name" value="HAMP"/>
    <property type="match status" value="1"/>
</dbReference>
<dbReference type="Gene3D" id="1.10.287.950">
    <property type="entry name" value="Methyl-accepting chemotaxis protein"/>
    <property type="match status" value="1"/>
</dbReference>
<feature type="domain" description="Methyl-accepting transducer" evidence="7">
    <location>
        <begin position="132"/>
        <end position="382"/>
    </location>
</feature>
<dbReference type="OrthoDB" id="2489132at2"/>
<evidence type="ECO:0000259" key="7">
    <source>
        <dbReference type="PROSITE" id="PS50111"/>
    </source>
</evidence>
<evidence type="ECO:0000259" key="8">
    <source>
        <dbReference type="PROSITE" id="PS50885"/>
    </source>
</evidence>
<dbReference type="PROSITE" id="PS50885">
    <property type="entry name" value="HAMP"/>
    <property type="match status" value="1"/>
</dbReference>
<evidence type="ECO:0000256" key="6">
    <source>
        <dbReference type="PROSITE-ProRule" id="PRU00284"/>
    </source>
</evidence>
<evidence type="ECO:0000313" key="9">
    <source>
        <dbReference type="EMBL" id="AJY75730.1"/>
    </source>
</evidence>
<dbReference type="InterPro" id="IPR004089">
    <property type="entry name" value="MCPsignal_dom"/>
</dbReference>
<dbReference type="CDD" id="cd06225">
    <property type="entry name" value="HAMP"/>
    <property type="match status" value="1"/>
</dbReference>
<evidence type="ECO:0000256" key="2">
    <source>
        <dbReference type="ARBA" id="ARBA00022475"/>
    </source>
</evidence>
<reference evidence="10" key="2">
    <citation type="submission" date="2015-03" db="EMBL/GenBank/DDBJ databases">
        <title>Genome sequence of Paenibacillus beijingensis strain DSM 24997T.</title>
        <authorList>
            <person name="Kwak Y."/>
            <person name="Shin J.-H."/>
        </authorList>
    </citation>
    <scope>NUCLEOTIDE SEQUENCE [LARGE SCALE GENOMIC DNA]</scope>
    <source>
        <strain evidence="10">DSM 24997</strain>
    </source>
</reference>
<dbReference type="SUPFAM" id="SSF58104">
    <property type="entry name" value="Methyl-accepting chemotaxis protein (MCP) signaling domain"/>
    <property type="match status" value="1"/>
</dbReference>
<dbReference type="AlphaFoldDB" id="A0A0D5NKT4"/>
<accession>A0A0D5NKT4</accession>